<accession>A0A8H4EMT9</accession>
<evidence type="ECO:0000313" key="2">
    <source>
        <dbReference type="EMBL" id="KAF0519613.1"/>
    </source>
</evidence>
<proteinExistence type="predicted"/>
<organism evidence="2 3">
    <name type="scientific">Gigaspora margarita</name>
    <dbReference type="NCBI Taxonomy" id="4874"/>
    <lineage>
        <taxon>Eukaryota</taxon>
        <taxon>Fungi</taxon>
        <taxon>Fungi incertae sedis</taxon>
        <taxon>Mucoromycota</taxon>
        <taxon>Glomeromycotina</taxon>
        <taxon>Glomeromycetes</taxon>
        <taxon>Diversisporales</taxon>
        <taxon>Gigasporaceae</taxon>
        <taxon>Gigaspora</taxon>
    </lineage>
</organism>
<dbReference type="EMBL" id="WTPW01000362">
    <property type="protein sequence ID" value="KAF0519613.1"/>
    <property type="molecule type" value="Genomic_DNA"/>
</dbReference>
<protein>
    <submittedName>
        <fullName evidence="2">Uncharacterized protein</fullName>
    </submittedName>
</protein>
<keyword evidence="3" id="KW-1185">Reference proteome</keyword>
<reference evidence="2 3" key="1">
    <citation type="journal article" date="2019" name="Environ. Microbiol.">
        <title>At the nexus of three kingdoms: the genome of the mycorrhizal fungus Gigaspora margarita provides insights into plant, endobacterial and fungal interactions.</title>
        <authorList>
            <person name="Venice F."/>
            <person name="Ghignone S."/>
            <person name="Salvioli di Fossalunga A."/>
            <person name="Amselem J."/>
            <person name="Novero M."/>
            <person name="Xianan X."/>
            <person name="Sedzielewska Toro K."/>
            <person name="Morin E."/>
            <person name="Lipzen A."/>
            <person name="Grigoriev I.V."/>
            <person name="Henrissat B."/>
            <person name="Martin F.M."/>
            <person name="Bonfante P."/>
        </authorList>
    </citation>
    <scope>NUCLEOTIDE SEQUENCE [LARGE SCALE GENOMIC DNA]</scope>
    <source>
        <strain evidence="2 3">BEG34</strain>
    </source>
</reference>
<gene>
    <name evidence="2" type="ORF">F8M41_016568</name>
</gene>
<evidence type="ECO:0000313" key="3">
    <source>
        <dbReference type="Proteomes" id="UP000439903"/>
    </source>
</evidence>
<comment type="caution">
    <text evidence="2">The sequence shown here is derived from an EMBL/GenBank/DDBJ whole genome shotgun (WGS) entry which is preliminary data.</text>
</comment>
<sequence>MTKNVASFFVFLFFTTTLLNVTLATPVDTLSKRYVCGEQCYWGSYSHEGYAPCYPHCNCYQNSVCMCNYGSCKCECGGGSGGGGYGSGYGN</sequence>
<feature type="signal peptide" evidence="1">
    <location>
        <begin position="1"/>
        <end position="24"/>
    </location>
</feature>
<dbReference type="Proteomes" id="UP000439903">
    <property type="component" value="Unassembled WGS sequence"/>
</dbReference>
<feature type="chain" id="PRO_5034048642" evidence="1">
    <location>
        <begin position="25"/>
        <end position="91"/>
    </location>
</feature>
<evidence type="ECO:0000256" key="1">
    <source>
        <dbReference type="SAM" id="SignalP"/>
    </source>
</evidence>
<dbReference type="AlphaFoldDB" id="A0A8H4EMT9"/>
<dbReference type="OrthoDB" id="10436341at2759"/>
<keyword evidence="1" id="KW-0732">Signal</keyword>
<name>A0A8H4EMT9_GIGMA</name>